<dbReference type="PANTHER" id="PTHR33353:SF19">
    <property type="entry name" value="GLYCOSYLHYDROLASE FAMILY 61-8 PROTEIN"/>
    <property type="match status" value="1"/>
</dbReference>
<keyword evidence="4 6" id="KW-1015">Disulfide bond</keyword>
<comment type="domain">
    <text evidence="6">Has a modular structure: an endo-beta-1,4-glucanase catalytic module at the N-terminus, a linker rich in serines and threonines, and a C-terminal carbohydrate-binding module (CBM).</text>
</comment>
<sequence length="283" mass="31126">MKLFDFALLLTCVASATAHGGVYTYNISGSIYQGNPWHIWDYGPFYGNGNASGIPDGINSIQRRWYFWPLYDVSDGNMTCNFDGVATTNSLHAPVAAGSTIIVQYNALQFTLTTVDKTIWFHQYGPLLVYMARCPGDTCQSFDGKGAVWFKIAQYGLAPGAVNLRGPWLQASMLEGENATGFQVTIPKDLRPGNYLIRHEVINLQSSTDYGAQFYVECAQLKVEGSGDKFPNEEYMATFPGAYKLSDPGIALAGNEISDGDLLPQYNTTDYPFPGPPVWNSEI</sequence>
<feature type="domain" description="Auxiliary Activity family 9 catalytic" evidence="8">
    <location>
        <begin position="19"/>
        <end position="252"/>
    </location>
</feature>
<dbReference type="EC" id="1.14.99.56" evidence="6"/>
<comment type="catalytic activity">
    <reaction evidence="6">
        <text>[(1-&gt;4)-beta-D-glucosyl]n+m + reduced acceptor + O2 = 4-dehydro-beta-D-glucosyl-[(1-&gt;4)-beta-D-glucosyl]n-1 + [(1-&gt;4)-beta-D-glucosyl]m + acceptor + H2O.</text>
        <dbReference type="EC" id="1.14.99.56"/>
    </reaction>
</comment>
<comment type="caution">
    <text evidence="9">The sequence shown here is derived from an EMBL/GenBank/DDBJ whole genome shotgun (WGS) entry which is preliminary data.</text>
</comment>
<keyword evidence="10" id="KW-1185">Reference proteome</keyword>
<dbReference type="GO" id="GO:0005576">
    <property type="term" value="C:extracellular region"/>
    <property type="evidence" value="ECO:0007669"/>
    <property type="project" value="UniProtKB-SubCell"/>
</dbReference>
<feature type="chain" id="PRO_5016876449" description="AA9 family lytic polysaccharide monooxygenase" evidence="7">
    <location>
        <begin position="19"/>
        <end position="283"/>
    </location>
</feature>
<dbReference type="EMBL" id="NPIC01000002">
    <property type="protein sequence ID" value="RDL38395.1"/>
    <property type="molecule type" value="Genomic_DNA"/>
</dbReference>
<reference evidence="9 10" key="1">
    <citation type="journal article" date="2018" name="IMA Fungus">
        <title>IMA Genome-F 9: Draft genome sequence of Annulohypoxylon stygium, Aspergillus mulundensis, Berkeleyomyces basicola (syn. Thielaviopsis basicola), Ceratocystis smalleyi, two Cercospora beticola strains, Coleophoma cylindrospora, Fusarium fracticaudum, Phialophora cf. hyalina, and Morchella septimelata.</title>
        <authorList>
            <person name="Wingfield B.D."/>
            <person name="Bills G.F."/>
            <person name="Dong Y."/>
            <person name="Huang W."/>
            <person name="Nel W.J."/>
            <person name="Swalarsk-Parry B.S."/>
            <person name="Vaghefi N."/>
            <person name="Wilken P.M."/>
            <person name="An Z."/>
            <person name="de Beer Z.W."/>
            <person name="De Vos L."/>
            <person name="Chen L."/>
            <person name="Duong T.A."/>
            <person name="Gao Y."/>
            <person name="Hammerbacher A."/>
            <person name="Kikkert J.R."/>
            <person name="Li Y."/>
            <person name="Li H."/>
            <person name="Li K."/>
            <person name="Li Q."/>
            <person name="Liu X."/>
            <person name="Ma X."/>
            <person name="Naidoo K."/>
            <person name="Pethybridge S.J."/>
            <person name="Sun J."/>
            <person name="Steenkamp E.T."/>
            <person name="van der Nest M.A."/>
            <person name="van Wyk S."/>
            <person name="Wingfield M.J."/>
            <person name="Xiong C."/>
            <person name="Yue Q."/>
            <person name="Zhang X."/>
        </authorList>
    </citation>
    <scope>NUCLEOTIDE SEQUENCE [LARGE SCALE GENOMIC DNA]</scope>
    <source>
        <strain evidence="9 10">BP 5553</strain>
    </source>
</reference>
<proteinExistence type="predicted"/>
<dbReference type="AlphaFoldDB" id="A0A370TS89"/>
<evidence type="ECO:0000256" key="4">
    <source>
        <dbReference type="ARBA" id="ARBA00023157"/>
    </source>
</evidence>
<accession>A0A370TS89</accession>
<keyword evidence="6" id="KW-0136">Cellulose degradation</keyword>
<organism evidence="9 10">
    <name type="scientific">Venustampulla echinocandica</name>
    <dbReference type="NCBI Taxonomy" id="2656787"/>
    <lineage>
        <taxon>Eukaryota</taxon>
        <taxon>Fungi</taxon>
        <taxon>Dikarya</taxon>
        <taxon>Ascomycota</taxon>
        <taxon>Pezizomycotina</taxon>
        <taxon>Leotiomycetes</taxon>
        <taxon>Helotiales</taxon>
        <taxon>Pleuroascaceae</taxon>
        <taxon>Venustampulla</taxon>
    </lineage>
</organism>
<comment type="subcellular location">
    <subcellularLocation>
        <location evidence="2 6">Secreted</location>
    </subcellularLocation>
</comment>
<evidence type="ECO:0000313" key="10">
    <source>
        <dbReference type="Proteomes" id="UP000254866"/>
    </source>
</evidence>
<feature type="signal peptide" evidence="7">
    <location>
        <begin position="1"/>
        <end position="18"/>
    </location>
</feature>
<keyword evidence="6" id="KW-0119">Carbohydrate metabolism</keyword>
<dbReference type="GO" id="GO:0008810">
    <property type="term" value="F:cellulase activity"/>
    <property type="evidence" value="ECO:0007669"/>
    <property type="project" value="UniProtKB-UniRule"/>
</dbReference>
<evidence type="ECO:0000259" key="8">
    <source>
        <dbReference type="Pfam" id="PF03443"/>
    </source>
</evidence>
<dbReference type="InterPro" id="IPR049892">
    <property type="entry name" value="AA9"/>
</dbReference>
<evidence type="ECO:0000256" key="2">
    <source>
        <dbReference type="ARBA" id="ARBA00004613"/>
    </source>
</evidence>
<keyword evidence="6" id="KW-0624">Polysaccharide degradation</keyword>
<dbReference type="Pfam" id="PF03443">
    <property type="entry name" value="AA9"/>
    <property type="match status" value="1"/>
</dbReference>
<dbReference type="Gene3D" id="2.70.50.70">
    <property type="match status" value="1"/>
</dbReference>
<name>A0A370TS89_9HELO</name>
<protein>
    <recommendedName>
        <fullName evidence="6">AA9 family lytic polysaccharide monooxygenase</fullName>
        <ecNumber evidence="6">1.14.99.56</ecNumber>
    </recommendedName>
    <alternativeName>
        <fullName evidence="6">Endo-beta-1,4-glucanase</fullName>
    </alternativeName>
    <alternativeName>
        <fullName evidence="6">Glycosyl hydrolase 61 family protein</fullName>
    </alternativeName>
</protein>
<keyword evidence="5" id="KW-0325">Glycoprotein</keyword>
<evidence type="ECO:0000256" key="7">
    <source>
        <dbReference type="SAM" id="SignalP"/>
    </source>
</evidence>
<evidence type="ECO:0000256" key="3">
    <source>
        <dbReference type="ARBA" id="ARBA00022525"/>
    </source>
</evidence>
<dbReference type="OrthoDB" id="4849160at2759"/>
<keyword evidence="7" id="KW-0732">Signal</keyword>
<dbReference type="Proteomes" id="UP000254866">
    <property type="component" value="Unassembled WGS sequence"/>
</dbReference>
<dbReference type="GO" id="GO:0030245">
    <property type="term" value="P:cellulose catabolic process"/>
    <property type="evidence" value="ECO:0007669"/>
    <property type="project" value="UniProtKB-UniRule"/>
</dbReference>
<keyword evidence="3 6" id="KW-0964">Secreted</keyword>
<dbReference type="GO" id="GO:0030248">
    <property type="term" value="F:cellulose binding"/>
    <property type="evidence" value="ECO:0007669"/>
    <property type="project" value="UniProtKB-UniRule"/>
</dbReference>
<evidence type="ECO:0000256" key="1">
    <source>
        <dbReference type="ARBA" id="ARBA00001973"/>
    </source>
</evidence>
<comment type="cofactor">
    <cofactor evidence="1">
        <name>Cu(2+)</name>
        <dbReference type="ChEBI" id="CHEBI:29036"/>
    </cofactor>
</comment>
<dbReference type="GeneID" id="43595584"/>
<evidence type="ECO:0000313" key="9">
    <source>
        <dbReference type="EMBL" id="RDL38395.1"/>
    </source>
</evidence>
<gene>
    <name evidence="9" type="ORF">BP5553_02735</name>
</gene>
<evidence type="ECO:0000256" key="6">
    <source>
        <dbReference type="RuleBase" id="RU368122"/>
    </source>
</evidence>
<evidence type="ECO:0000256" key="5">
    <source>
        <dbReference type="ARBA" id="ARBA00023180"/>
    </source>
</evidence>
<dbReference type="InterPro" id="IPR005103">
    <property type="entry name" value="AA9_LPMO"/>
</dbReference>
<dbReference type="PANTHER" id="PTHR33353">
    <property type="entry name" value="PUTATIVE (AFU_ORTHOLOGUE AFUA_1G12560)-RELATED"/>
    <property type="match status" value="1"/>
</dbReference>
<comment type="function">
    <text evidence="6">Lytic polysaccharide monooxygenase (LMPO) that depolymerizes crystalline and amorphous polysaccharides via the oxidation of scissile alpha- or beta-(1-4)-glycosidic bonds, yielding C1 and/or C4 oxidation products. Catalysis by LPMOs requires the reduction of the active-site copper from Cu(II) to Cu(I) by a reducing agent and H(2)O(2) or O(2) as a cosubstrate.</text>
</comment>
<dbReference type="CDD" id="cd21175">
    <property type="entry name" value="LPMO_AA9"/>
    <property type="match status" value="1"/>
</dbReference>
<dbReference type="RefSeq" id="XP_031871051.1">
    <property type="nucleotide sequence ID" value="XM_032011358.1"/>
</dbReference>